<feature type="region of interest" description="Disordered" evidence="13">
    <location>
        <begin position="19"/>
        <end position="71"/>
    </location>
</feature>
<dbReference type="GO" id="GO:0005739">
    <property type="term" value="C:mitochondrion"/>
    <property type="evidence" value="ECO:0007669"/>
    <property type="project" value="TreeGrafter"/>
</dbReference>
<dbReference type="InterPro" id="IPR022672">
    <property type="entry name" value="Hexokinase_N"/>
</dbReference>
<evidence type="ECO:0000256" key="2">
    <source>
        <dbReference type="ARBA" id="ARBA00005028"/>
    </source>
</evidence>
<keyword evidence="8 12" id="KW-0324">Glycolysis</keyword>
<evidence type="ECO:0000256" key="11">
    <source>
        <dbReference type="ARBA" id="ARBA00048160"/>
    </source>
</evidence>
<protein>
    <recommendedName>
        <fullName evidence="12">Phosphotransferase</fullName>
        <ecNumber evidence="12">2.7.1.-</ecNumber>
    </recommendedName>
</protein>
<dbReference type="Proteomes" id="UP000887566">
    <property type="component" value="Unplaced"/>
</dbReference>
<sequence>MLGTLYWAEKLHQWRRSDSFDKTDRADRADRADSIDRNLYSSSPTHSSVPSTPEQRPSISLPRRENERRKSITLESVMTEFHLSKNTLRRMMDDMNKAMDKGLEGGLAKSNIAMLPSFVPHLPDGTERGKYVAMDLGGTNLRVMLMEIVPDETPTATQFNTRIPNWAMHGTAVQLFDFIAKCMAEFLEEKGVAQDGLKVGFTFSYPCEQTSLRSAKLLRWTKGFDASGVEGEDVVRLLEEAIQRHGGIKVEVVALINDTVGTMVAAAHEAKGVCHLGVIIATGTNASYMEHSKKISYGLASASEPYPYDKMIIDTEWGGFGDKGEGEYLKTQYDRIIDARSEHPGVMAFDKLVAGKCMGELVRLVLEKLTNAGILFDGEGSDRLFEPDTFPTKYISEILSDESGSYVNTRQIMGELGIDHHTFQDMLLLREVCTVVSRRSANLGAAAIASVLNRIREPKMIVGVDGSTYKYHPFYHFWVTEKLRDLVDPGLEFQLILTGDGSGKGAALVAAIADKIAKGVPPSTTTHTPDGVNKLLNKQNGIVPPNKRNSRRFVSESLTGQN</sequence>
<dbReference type="PRINTS" id="PR00475">
    <property type="entry name" value="HEXOKINASE"/>
</dbReference>
<evidence type="ECO:0000256" key="5">
    <source>
        <dbReference type="ARBA" id="ARBA00022741"/>
    </source>
</evidence>
<keyword evidence="6 12" id="KW-0418">Kinase</keyword>
<dbReference type="EC" id="2.7.1.-" evidence="12"/>
<evidence type="ECO:0000256" key="13">
    <source>
        <dbReference type="SAM" id="MobiDB-lite"/>
    </source>
</evidence>
<comment type="pathway">
    <text evidence="1">Carbohydrate degradation; glycolysis; D-glyceraldehyde 3-phosphate and glycerone phosphate from D-glucose: step 1/4.</text>
</comment>
<comment type="catalytic activity">
    <reaction evidence="9">
        <text>a D-hexose + ATP = a D-hexose 6-phosphate + ADP + H(+)</text>
        <dbReference type="Rhea" id="RHEA:22740"/>
        <dbReference type="ChEBI" id="CHEBI:4194"/>
        <dbReference type="ChEBI" id="CHEBI:15378"/>
        <dbReference type="ChEBI" id="CHEBI:30616"/>
        <dbReference type="ChEBI" id="CHEBI:229467"/>
        <dbReference type="ChEBI" id="CHEBI:456216"/>
        <dbReference type="EC" id="2.7.1.1"/>
    </reaction>
    <physiologicalReaction direction="left-to-right" evidence="9">
        <dbReference type="Rhea" id="RHEA:22741"/>
    </physiologicalReaction>
</comment>
<evidence type="ECO:0000256" key="7">
    <source>
        <dbReference type="ARBA" id="ARBA00022840"/>
    </source>
</evidence>
<comment type="catalytic activity">
    <reaction evidence="11">
        <text>D-glucose + ATP = D-glucose 6-phosphate + ADP + H(+)</text>
        <dbReference type="Rhea" id="RHEA:17825"/>
        <dbReference type="ChEBI" id="CHEBI:4167"/>
        <dbReference type="ChEBI" id="CHEBI:15378"/>
        <dbReference type="ChEBI" id="CHEBI:30616"/>
        <dbReference type="ChEBI" id="CHEBI:61548"/>
        <dbReference type="ChEBI" id="CHEBI:456216"/>
        <dbReference type="EC" id="2.7.1.1"/>
    </reaction>
    <physiologicalReaction direction="left-to-right" evidence="11">
        <dbReference type="Rhea" id="RHEA:17826"/>
    </physiologicalReaction>
</comment>
<evidence type="ECO:0000259" key="14">
    <source>
        <dbReference type="Pfam" id="PF00349"/>
    </source>
</evidence>
<feature type="domain" description="Hexokinase N-terminal" evidence="14">
    <location>
        <begin position="74"/>
        <end position="267"/>
    </location>
</feature>
<feature type="compositionally biased region" description="Low complexity" evidence="13">
    <location>
        <begin position="41"/>
        <end position="53"/>
    </location>
</feature>
<proteinExistence type="inferred from homology"/>
<dbReference type="SUPFAM" id="SSF53067">
    <property type="entry name" value="Actin-like ATPase domain"/>
    <property type="match status" value="2"/>
</dbReference>
<dbReference type="GO" id="GO:0001678">
    <property type="term" value="P:intracellular glucose homeostasis"/>
    <property type="evidence" value="ECO:0007669"/>
    <property type="project" value="InterPro"/>
</dbReference>
<dbReference type="InterPro" id="IPR043129">
    <property type="entry name" value="ATPase_NBD"/>
</dbReference>
<dbReference type="CDD" id="cd24019">
    <property type="entry name" value="ASKHA_NBD_HK_meta"/>
    <property type="match status" value="1"/>
</dbReference>
<dbReference type="PANTHER" id="PTHR19443:SF77">
    <property type="entry name" value="PHOSPHOTRANSFERASE"/>
    <property type="match status" value="1"/>
</dbReference>
<dbReference type="GO" id="GO:0004340">
    <property type="term" value="F:glucokinase activity"/>
    <property type="evidence" value="ECO:0007669"/>
    <property type="project" value="TreeGrafter"/>
</dbReference>
<dbReference type="GO" id="GO:0005536">
    <property type="term" value="F:D-glucose binding"/>
    <property type="evidence" value="ECO:0007669"/>
    <property type="project" value="InterPro"/>
</dbReference>
<dbReference type="GO" id="GO:0006096">
    <property type="term" value="P:glycolytic process"/>
    <property type="evidence" value="ECO:0007669"/>
    <property type="project" value="UniProtKB-KW"/>
</dbReference>
<feature type="region of interest" description="Disordered" evidence="13">
    <location>
        <begin position="521"/>
        <end position="548"/>
    </location>
</feature>
<evidence type="ECO:0000313" key="17">
    <source>
        <dbReference type="WBParaSite" id="PSAMB.scaffold4011size16023.g23171.t1"/>
    </source>
</evidence>
<dbReference type="Gene3D" id="3.30.420.40">
    <property type="match status" value="1"/>
</dbReference>
<organism evidence="16 17">
    <name type="scientific">Plectus sambesii</name>
    <dbReference type="NCBI Taxonomy" id="2011161"/>
    <lineage>
        <taxon>Eukaryota</taxon>
        <taxon>Metazoa</taxon>
        <taxon>Ecdysozoa</taxon>
        <taxon>Nematoda</taxon>
        <taxon>Chromadorea</taxon>
        <taxon>Plectida</taxon>
        <taxon>Plectina</taxon>
        <taxon>Plectoidea</taxon>
        <taxon>Plectidae</taxon>
        <taxon>Plectus</taxon>
    </lineage>
</organism>
<evidence type="ECO:0000313" key="16">
    <source>
        <dbReference type="Proteomes" id="UP000887566"/>
    </source>
</evidence>
<keyword evidence="7 12" id="KW-0067">ATP-binding</keyword>
<dbReference type="WBParaSite" id="PSAMB.scaffold4011size16023.g23171.t1">
    <property type="protein sequence ID" value="PSAMB.scaffold4011size16023.g23171.t1"/>
    <property type="gene ID" value="PSAMB.scaffold4011size16023.g23171"/>
</dbReference>
<evidence type="ECO:0000256" key="1">
    <source>
        <dbReference type="ARBA" id="ARBA00004888"/>
    </source>
</evidence>
<name>A0A914WHC2_9BILA</name>
<feature type="compositionally biased region" description="Basic and acidic residues" evidence="13">
    <location>
        <begin position="19"/>
        <end position="36"/>
    </location>
</feature>
<dbReference type="GO" id="GO:0006006">
    <property type="term" value="P:glucose metabolic process"/>
    <property type="evidence" value="ECO:0007669"/>
    <property type="project" value="TreeGrafter"/>
</dbReference>
<comment type="pathway">
    <text evidence="2">Carbohydrate metabolism; hexose metabolism.</text>
</comment>
<dbReference type="FunFam" id="3.40.367.20:FF:000005">
    <property type="entry name" value="Phosphotransferase"/>
    <property type="match status" value="1"/>
</dbReference>
<keyword evidence="16" id="KW-1185">Reference proteome</keyword>
<evidence type="ECO:0000256" key="10">
    <source>
        <dbReference type="ARBA" id="ARBA00047905"/>
    </source>
</evidence>
<evidence type="ECO:0000256" key="4">
    <source>
        <dbReference type="ARBA" id="ARBA00022679"/>
    </source>
</evidence>
<accession>A0A914WHC2</accession>
<keyword evidence="5 12" id="KW-0547">Nucleotide-binding</keyword>
<evidence type="ECO:0000256" key="9">
    <source>
        <dbReference type="ARBA" id="ARBA00044613"/>
    </source>
</evidence>
<dbReference type="GO" id="GO:0005829">
    <property type="term" value="C:cytosol"/>
    <property type="evidence" value="ECO:0007669"/>
    <property type="project" value="TreeGrafter"/>
</dbReference>
<dbReference type="InterPro" id="IPR001312">
    <property type="entry name" value="Hexokinase"/>
</dbReference>
<comment type="catalytic activity">
    <reaction evidence="10">
        <text>D-fructose + ATP = D-fructose 6-phosphate + ADP + H(+)</text>
        <dbReference type="Rhea" id="RHEA:16125"/>
        <dbReference type="ChEBI" id="CHEBI:15378"/>
        <dbReference type="ChEBI" id="CHEBI:30616"/>
        <dbReference type="ChEBI" id="CHEBI:37721"/>
        <dbReference type="ChEBI" id="CHEBI:61527"/>
        <dbReference type="ChEBI" id="CHEBI:456216"/>
        <dbReference type="EC" id="2.7.1.1"/>
    </reaction>
    <physiologicalReaction direction="left-to-right" evidence="10">
        <dbReference type="Rhea" id="RHEA:16126"/>
    </physiologicalReaction>
</comment>
<dbReference type="GO" id="GO:0008865">
    <property type="term" value="F:fructokinase activity"/>
    <property type="evidence" value="ECO:0007669"/>
    <property type="project" value="TreeGrafter"/>
</dbReference>
<reference evidence="17" key="1">
    <citation type="submission" date="2022-11" db="UniProtKB">
        <authorList>
            <consortium name="WormBaseParasite"/>
        </authorList>
    </citation>
    <scope>IDENTIFICATION</scope>
</reference>
<dbReference type="AlphaFoldDB" id="A0A914WHC2"/>
<dbReference type="Pfam" id="PF03727">
    <property type="entry name" value="Hexokinase_2"/>
    <property type="match status" value="1"/>
</dbReference>
<feature type="compositionally biased region" description="Basic and acidic residues" evidence="13">
    <location>
        <begin position="62"/>
        <end position="71"/>
    </location>
</feature>
<dbReference type="PANTHER" id="PTHR19443">
    <property type="entry name" value="HEXOKINASE"/>
    <property type="match status" value="1"/>
</dbReference>
<dbReference type="Pfam" id="PF00349">
    <property type="entry name" value="Hexokinase_1"/>
    <property type="match status" value="1"/>
</dbReference>
<keyword evidence="4 12" id="KW-0808">Transferase</keyword>
<evidence type="ECO:0000256" key="3">
    <source>
        <dbReference type="ARBA" id="ARBA00009225"/>
    </source>
</evidence>
<evidence type="ECO:0000256" key="12">
    <source>
        <dbReference type="RuleBase" id="RU362007"/>
    </source>
</evidence>
<comment type="similarity">
    <text evidence="3 12">Belongs to the hexokinase family.</text>
</comment>
<feature type="domain" description="Hexokinase C-terminal" evidence="15">
    <location>
        <begin position="276"/>
        <end position="512"/>
    </location>
</feature>
<evidence type="ECO:0000256" key="8">
    <source>
        <dbReference type="ARBA" id="ARBA00023152"/>
    </source>
</evidence>
<evidence type="ECO:0000259" key="15">
    <source>
        <dbReference type="Pfam" id="PF03727"/>
    </source>
</evidence>
<dbReference type="PROSITE" id="PS51748">
    <property type="entry name" value="HEXOKINASE_2"/>
    <property type="match status" value="1"/>
</dbReference>
<dbReference type="Gene3D" id="3.40.367.20">
    <property type="match status" value="1"/>
</dbReference>
<dbReference type="GO" id="GO:0005524">
    <property type="term" value="F:ATP binding"/>
    <property type="evidence" value="ECO:0007669"/>
    <property type="project" value="UniProtKB-UniRule"/>
</dbReference>
<dbReference type="InterPro" id="IPR022673">
    <property type="entry name" value="Hexokinase_C"/>
</dbReference>
<dbReference type="FunFam" id="3.30.420.40:FF:000805">
    <property type="entry name" value="Hexokinase-2"/>
    <property type="match status" value="1"/>
</dbReference>
<evidence type="ECO:0000256" key="6">
    <source>
        <dbReference type="ARBA" id="ARBA00022777"/>
    </source>
</evidence>